<accession>B0NLG5</accession>
<proteinExistence type="predicted"/>
<protein>
    <recommendedName>
        <fullName evidence="3">Transposase</fullName>
    </recommendedName>
</protein>
<reference evidence="1 2" key="1">
    <citation type="submission" date="2007-11" db="EMBL/GenBank/DDBJ databases">
        <title>Draft genome sequence of Bacteroides stercoris(ATCC 43183).</title>
        <authorList>
            <person name="Sudarsanam P."/>
            <person name="Ley R."/>
            <person name="Guruge J."/>
            <person name="Turnbaugh P.J."/>
            <person name="Mahowald M."/>
            <person name="Liep D."/>
            <person name="Gordon J."/>
        </authorList>
    </citation>
    <scope>NUCLEOTIDE SEQUENCE [LARGE SCALE GENOMIC DNA]</scope>
    <source>
        <strain evidence="1 2">ATCC 43183</strain>
    </source>
</reference>
<dbReference type="Proteomes" id="UP000004713">
    <property type="component" value="Unassembled WGS sequence"/>
</dbReference>
<sequence length="55" mass="6731">MVQDFPIRGKKLFLNVRRRRWVVKDENRYVSRDWKLVAGGSRMTHEFASFLKELY</sequence>
<reference evidence="1 2" key="2">
    <citation type="submission" date="2007-11" db="EMBL/GenBank/DDBJ databases">
        <authorList>
            <person name="Fulton L."/>
            <person name="Clifton S."/>
            <person name="Fulton B."/>
            <person name="Xu J."/>
            <person name="Minx P."/>
            <person name="Pepin K.H."/>
            <person name="Johnson M."/>
            <person name="Thiruvilangam P."/>
            <person name="Bhonagiri V."/>
            <person name="Nash W.E."/>
            <person name="Mardis E.R."/>
            <person name="Wilson R.K."/>
        </authorList>
    </citation>
    <scope>NUCLEOTIDE SEQUENCE [LARGE SCALE GENOMIC DNA]</scope>
    <source>
        <strain evidence="1 2">ATCC 43183</strain>
    </source>
</reference>
<dbReference type="AlphaFoldDB" id="B0NLG5"/>
<evidence type="ECO:0000313" key="1">
    <source>
        <dbReference type="EMBL" id="EDS16781.1"/>
    </source>
</evidence>
<gene>
    <name evidence="1" type="ORF">BACSTE_00314</name>
</gene>
<dbReference type="eggNOG" id="COG3464">
    <property type="taxonomic scope" value="Bacteria"/>
</dbReference>
<dbReference type="EMBL" id="ABFZ02000013">
    <property type="protein sequence ID" value="EDS16781.1"/>
    <property type="molecule type" value="Genomic_DNA"/>
</dbReference>
<evidence type="ECO:0008006" key="3">
    <source>
        <dbReference type="Google" id="ProtNLM"/>
    </source>
</evidence>
<name>B0NLG5_BACSE</name>
<organism evidence="1 2">
    <name type="scientific">Bacteroides stercoris ATCC 43183</name>
    <dbReference type="NCBI Taxonomy" id="449673"/>
    <lineage>
        <taxon>Bacteria</taxon>
        <taxon>Pseudomonadati</taxon>
        <taxon>Bacteroidota</taxon>
        <taxon>Bacteroidia</taxon>
        <taxon>Bacteroidales</taxon>
        <taxon>Bacteroidaceae</taxon>
        <taxon>Bacteroides</taxon>
    </lineage>
</organism>
<evidence type="ECO:0000313" key="2">
    <source>
        <dbReference type="Proteomes" id="UP000004713"/>
    </source>
</evidence>
<dbReference type="HOGENOM" id="CLU_3022531_0_0_10"/>
<comment type="caution">
    <text evidence="1">The sequence shown here is derived from an EMBL/GenBank/DDBJ whole genome shotgun (WGS) entry which is preliminary data.</text>
</comment>